<dbReference type="Pfam" id="PF02931">
    <property type="entry name" value="Neur_chan_LBD"/>
    <property type="match status" value="1"/>
</dbReference>
<dbReference type="CDD" id="cd19051">
    <property type="entry name" value="LGIC_TM_cation"/>
    <property type="match status" value="1"/>
</dbReference>
<feature type="transmembrane region" description="Helical" evidence="5">
    <location>
        <begin position="50"/>
        <end position="71"/>
    </location>
</feature>
<evidence type="ECO:0000256" key="5">
    <source>
        <dbReference type="SAM" id="Phobius"/>
    </source>
</evidence>
<reference evidence="9 10" key="1">
    <citation type="journal article" date="2021" name="Elife">
        <title>Chloroplast acquisition without the gene transfer in kleptoplastic sea slugs, Plakobranchus ocellatus.</title>
        <authorList>
            <person name="Maeda T."/>
            <person name="Takahashi S."/>
            <person name="Yoshida T."/>
            <person name="Shimamura S."/>
            <person name="Takaki Y."/>
            <person name="Nagai Y."/>
            <person name="Toyoda A."/>
            <person name="Suzuki Y."/>
            <person name="Arimoto A."/>
            <person name="Ishii H."/>
            <person name="Satoh N."/>
            <person name="Nishiyama T."/>
            <person name="Hasebe M."/>
            <person name="Maruyama T."/>
            <person name="Minagawa J."/>
            <person name="Obokata J."/>
            <person name="Shigenobu S."/>
        </authorList>
    </citation>
    <scope>NUCLEOTIDE SEQUENCE [LARGE SCALE GENOMIC DNA]</scope>
</reference>
<dbReference type="InterPro" id="IPR006201">
    <property type="entry name" value="Neur_channel"/>
</dbReference>
<protein>
    <submittedName>
        <fullName evidence="9">Acetylcholine receptor subunit alpha</fullName>
    </submittedName>
</protein>
<feature type="signal peptide" evidence="6">
    <location>
        <begin position="1"/>
        <end position="26"/>
    </location>
</feature>
<keyword evidence="9" id="KW-0675">Receptor</keyword>
<dbReference type="Gene3D" id="1.20.58.390">
    <property type="entry name" value="Neurotransmitter-gated ion-channel transmembrane domain"/>
    <property type="match status" value="1"/>
</dbReference>
<feature type="chain" id="PRO_5043640882" evidence="6">
    <location>
        <begin position="27"/>
        <end position="219"/>
    </location>
</feature>
<evidence type="ECO:0000256" key="3">
    <source>
        <dbReference type="ARBA" id="ARBA00022989"/>
    </source>
</evidence>
<evidence type="ECO:0000313" key="9">
    <source>
        <dbReference type="EMBL" id="GFR64249.1"/>
    </source>
</evidence>
<sequence>MGRLTQLAIFSLALAVLMASVQHVYGHTYNDTVRLSTDLLANYNPAVRPLIDQTKVLTVNALMLLGAIRLVDEKEQTISIRLYCWFWWQDALLTWTPSDYGNTTVFNPPINQVWIPSLNLAGAVSSQQLIVDTSHIVPLYVNSSVSVVIKRRPRFFMLNLLMPTLALSFLNILVFILPADSGEKVGYSITVLLSVMLMMGVTTDTLPESSDVVPLVKIS</sequence>
<dbReference type="InterPro" id="IPR038050">
    <property type="entry name" value="Neuro_actylchol_rec"/>
</dbReference>
<evidence type="ECO:0000256" key="6">
    <source>
        <dbReference type="SAM" id="SignalP"/>
    </source>
</evidence>
<name>A0AAV4EU03_9GAST</name>
<evidence type="ECO:0000256" key="2">
    <source>
        <dbReference type="ARBA" id="ARBA00022692"/>
    </source>
</evidence>
<comment type="subcellular location">
    <subcellularLocation>
        <location evidence="1">Membrane</location>
        <topology evidence="1">Multi-pass membrane protein</topology>
    </subcellularLocation>
</comment>
<proteinExistence type="predicted"/>
<dbReference type="Proteomes" id="UP000762676">
    <property type="component" value="Unassembled WGS sequence"/>
</dbReference>
<evidence type="ECO:0000259" key="8">
    <source>
        <dbReference type="Pfam" id="PF02932"/>
    </source>
</evidence>
<dbReference type="InterPro" id="IPR036734">
    <property type="entry name" value="Neur_chan_lig-bd_sf"/>
</dbReference>
<keyword evidence="6" id="KW-0732">Signal</keyword>
<evidence type="ECO:0000313" key="10">
    <source>
        <dbReference type="Proteomes" id="UP000762676"/>
    </source>
</evidence>
<dbReference type="PANTHER" id="PTHR18945">
    <property type="entry name" value="NEUROTRANSMITTER GATED ION CHANNEL"/>
    <property type="match status" value="1"/>
</dbReference>
<dbReference type="EMBL" id="BMAT01003890">
    <property type="protein sequence ID" value="GFR64249.1"/>
    <property type="molecule type" value="Genomic_DNA"/>
</dbReference>
<evidence type="ECO:0000256" key="1">
    <source>
        <dbReference type="ARBA" id="ARBA00004141"/>
    </source>
</evidence>
<evidence type="ECO:0000259" key="7">
    <source>
        <dbReference type="Pfam" id="PF02931"/>
    </source>
</evidence>
<dbReference type="SUPFAM" id="SSF63712">
    <property type="entry name" value="Nicotinic receptor ligand binding domain-like"/>
    <property type="match status" value="1"/>
</dbReference>
<dbReference type="GO" id="GO:0005230">
    <property type="term" value="F:extracellular ligand-gated monoatomic ion channel activity"/>
    <property type="evidence" value="ECO:0007669"/>
    <property type="project" value="InterPro"/>
</dbReference>
<keyword evidence="4 5" id="KW-0472">Membrane</keyword>
<comment type="caution">
    <text evidence="9">The sequence shown here is derived from an EMBL/GenBank/DDBJ whole genome shotgun (WGS) entry which is preliminary data.</text>
</comment>
<feature type="domain" description="Neurotransmitter-gated ion-channel transmembrane" evidence="8">
    <location>
        <begin position="160"/>
        <end position="216"/>
    </location>
</feature>
<feature type="transmembrane region" description="Helical" evidence="5">
    <location>
        <begin position="160"/>
        <end position="179"/>
    </location>
</feature>
<dbReference type="InterPro" id="IPR006202">
    <property type="entry name" value="Neur_chan_lig-bd"/>
</dbReference>
<dbReference type="SUPFAM" id="SSF90112">
    <property type="entry name" value="Neurotransmitter-gated ion-channel transmembrane pore"/>
    <property type="match status" value="1"/>
</dbReference>
<keyword evidence="3 5" id="KW-1133">Transmembrane helix</keyword>
<dbReference type="Gene3D" id="2.70.170.10">
    <property type="entry name" value="Neurotransmitter-gated ion-channel ligand-binding domain"/>
    <property type="match status" value="1"/>
</dbReference>
<organism evidence="9 10">
    <name type="scientific">Elysia marginata</name>
    <dbReference type="NCBI Taxonomy" id="1093978"/>
    <lineage>
        <taxon>Eukaryota</taxon>
        <taxon>Metazoa</taxon>
        <taxon>Spiralia</taxon>
        <taxon>Lophotrochozoa</taxon>
        <taxon>Mollusca</taxon>
        <taxon>Gastropoda</taxon>
        <taxon>Heterobranchia</taxon>
        <taxon>Euthyneura</taxon>
        <taxon>Panpulmonata</taxon>
        <taxon>Sacoglossa</taxon>
        <taxon>Placobranchoidea</taxon>
        <taxon>Plakobranchidae</taxon>
        <taxon>Elysia</taxon>
    </lineage>
</organism>
<gene>
    <name evidence="9" type="ORF">ElyMa_001916900</name>
</gene>
<evidence type="ECO:0000256" key="4">
    <source>
        <dbReference type="ARBA" id="ARBA00023136"/>
    </source>
</evidence>
<dbReference type="AlphaFoldDB" id="A0AAV4EU03"/>
<dbReference type="GO" id="GO:0004888">
    <property type="term" value="F:transmembrane signaling receptor activity"/>
    <property type="evidence" value="ECO:0007669"/>
    <property type="project" value="InterPro"/>
</dbReference>
<dbReference type="Pfam" id="PF02932">
    <property type="entry name" value="Neur_chan_memb"/>
    <property type="match status" value="1"/>
</dbReference>
<dbReference type="InterPro" id="IPR006029">
    <property type="entry name" value="Neurotrans-gated_channel_TM"/>
</dbReference>
<keyword evidence="2 5" id="KW-0812">Transmembrane</keyword>
<keyword evidence="10" id="KW-1185">Reference proteome</keyword>
<dbReference type="InterPro" id="IPR036719">
    <property type="entry name" value="Neuro-gated_channel_TM_sf"/>
</dbReference>
<feature type="domain" description="Neurotransmitter-gated ion-channel ligand-binding" evidence="7">
    <location>
        <begin position="34"/>
        <end position="149"/>
    </location>
</feature>
<accession>A0AAV4EU03</accession>
<dbReference type="GO" id="GO:0016020">
    <property type="term" value="C:membrane"/>
    <property type="evidence" value="ECO:0007669"/>
    <property type="project" value="UniProtKB-SubCell"/>
</dbReference>